<feature type="transmembrane region" description="Helical" evidence="1">
    <location>
        <begin position="205"/>
        <end position="229"/>
    </location>
</feature>
<keyword evidence="1" id="KW-0472">Membrane</keyword>
<evidence type="ECO:0000256" key="1">
    <source>
        <dbReference type="SAM" id="Phobius"/>
    </source>
</evidence>
<feature type="transmembrane region" description="Helical" evidence="1">
    <location>
        <begin position="454"/>
        <end position="480"/>
    </location>
</feature>
<sequence length="537" mass="61608">MDNRKYNVLFHLHTISGIVISALLFVIFFAGSFSFFRDEIVNWQKGHTVAQTEAIDMDLDLALDSLALRYDLKGRNLSIGKHYRERRIGVNLEASNDSTAADEAKKGSFFYLDTETQESTSYADSYSLGEFLYRLHFFAQIPHPFGYHLSGFTALFFLFALITGVLVHWDKIISNFFLFRPWAKLKTMWTDGHTVLGTIGLPFQFVYAVTGAFFMIKAVLIAPSVFVLYDGDQKKLFDDLGYGEPHYEYAYQDLESDFHLNQLVAATEADWPGFEFNHLHIFNYGDQNMHVSIEGQMNWNQQFTGPGKRIYKVATGEIVEEQSPMAAASYLEGVKNSLYRLHFGDYGGYPLRIISFLLGIVSCFVILSGVMIWLVARDKKKTPERRRRFNLWVAQVYMAVCLSMFPVTALSFHFVQIFGGGIDTIYTFYFIPWLILSAFFIIKRDIAFTNKYCLLSGSLIGFLIPMTNGIVSGNWIWIAFENGMNQVLFIDLFWLGLSVLAFYSYWKIRSDHIVAEIDIKEIIETPDKKSLLVEEMV</sequence>
<dbReference type="EMBL" id="JAOYOD010000001">
    <property type="protein sequence ID" value="MCV9386126.1"/>
    <property type="molecule type" value="Genomic_DNA"/>
</dbReference>
<dbReference type="PANTHER" id="PTHR34219:SF4">
    <property type="entry name" value="PEPSY DOMAIN-CONTAINING PROTEIN"/>
    <property type="match status" value="1"/>
</dbReference>
<protein>
    <submittedName>
        <fullName evidence="2">PepSY domain-containing protein</fullName>
    </submittedName>
</protein>
<feature type="transmembrane region" description="Helical" evidence="1">
    <location>
        <begin position="12"/>
        <end position="36"/>
    </location>
</feature>
<name>A0ABT3CQY3_9BACT</name>
<keyword evidence="1" id="KW-0812">Transmembrane</keyword>
<feature type="transmembrane region" description="Helical" evidence="1">
    <location>
        <begin position="353"/>
        <end position="375"/>
    </location>
</feature>
<accession>A0ABT3CQY3</accession>
<evidence type="ECO:0000313" key="2">
    <source>
        <dbReference type="EMBL" id="MCV9386126.1"/>
    </source>
</evidence>
<keyword evidence="1" id="KW-1133">Transmembrane helix</keyword>
<feature type="transmembrane region" description="Helical" evidence="1">
    <location>
        <begin position="145"/>
        <end position="169"/>
    </location>
</feature>
<organism evidence="2 3">
    <name type="scientific">Reichenbachiella ulvae</name>
    <dbReference type="NCBI Taxonomy" id="2980104"/>
    <lineage>
        <taxon>Bacteria</taxon>
        <taxon>Pseudomonadati</taxon>
        <taxon>Bacteroidota</taxon>
        <taxon>Cytophagia</taxon>
        <taxon>Cytophagales</taxon>
        <taxon>Reichenbachiellaceae</taxon>
        <taxon>Reichenbachiella</taxon>
    </lineage>
</organism>
<evidence type="ECO:0000313" key="3">
    <source>
        <dbReference type="Proteomes" id="UP001300692"/>
    </source>
</evidence>
<gene>
    <name evidence="2" type="ORF">N7U62_05595</name>
</gene>
<keyword evidence="3" id="KW-1185">Reference proteome</keyword>
<feature type="transmembrane region" description="Helical" evidence="1">
    <location>
        <begin position="486"/>
        <end position="506"/>
    </location>
</feature>
<dbReference type="Pfam" id="PF03929">
    <property type="entry name" value="PepSY_TM"/>
    <property type="match status" value="1"/>
</dbReference>
<feature type="transmembrane region" description="Helical" evidence="1">
    <location>
        <begin position="424"/>
        <end position="442"/>
    </location>
</feature>
<comment type="caution">
    <text evidence="2">The sequence shown here is derived from an EMBL/GenBank/DDBJ whole genome shotgun (WGS) entry which is preliminary data.</text>
</comment>
<dbReference type="InterPro" id="IPR005625">
    <property type="entry name" value="PepSY-ass_TM"/>
</dbReference>
<dbReference type="RefSeq" id="WP_264136911.1">
    <property type="nucleotide sequence ID" value="NZ_JAOYOD010000001.1"/>
</dbReference>
<reference evidence="2 3" key="1">
    <citation type="submission" date="2022-10" db="EMBL/GenBank/DDBJ databases">
        <title>Comparative genomics and taxonomic characterization of three novel marine species of genus Reichenbachiella exhibiting antioxidant and polysaccharide degradation activities.</title>
        <authorList>
            <person name="Muhammad N."/>
            <person name="Lee Y.-J."/>
            <person name="Ko J."/>
            <person name="Kim S.-G."/>
        </authorList>
    </citation>
    <scope>NUCLEOTIDE SEQUENCE [LARGE SCALE GENOMIC DNA]</scope>
    <source>
        <strain evidence="2 3">ABR2-5</strain>
    </source>
</reference>
<dbReference type="Proteomes" id="UP001300692">
    <property type="component" value="Unassembled WGS sequence"/>
</dbReference>
<proteinExistence type="predicted"/>
<dbReference type="PANTHER" id="PTHR34219">
    <property type="entry name" value="IRON-REGULATED INNER MEMBRANE PROTEIN-RELATED"/>
    <property type="match status" value="1"/>
</dbReference>
<feature type="transmembrane region" description="Helical" evidence="1">
    <location>
        <begin position="396"/>
        <end position="418"/>
    </location>
</feature>